<feature type="compositionally biased region" description="Low complexity" evidence="6">
    <location>
        <begin position="97"/>
        <end position="110"/>
    </location>
</feature>
<dbReference type="Gene3D" id="1.10.220.100">
    <property type="entry name" value="conserved c-terminal region of ge- 1"/>
    <property type="match status" value="1"/>
</dbReference>
<evidence type="ECO:0008006" key="9">
    <source>
        <dbReference type="Google" id="ProtNLM"/>
    </source>
</evidence>
<comment type="subcellular location">
    <subcellularLocation>
        <location evidence="1">Cytoplasm</location>
    </subcellularLocation>
</comment>
<reference evidence="7" key="2">
    <citation type="submission" date="2023-06" db="EMBL/GenBank/DDBJ databases">
        <authorList>
            <person name="Kobayashi Y."/>
            <person name="Kayamori A."/>
            <person name="Aoki K."/>
            <person name="Shiwa Y."/>
            <person name="Fujita N."/>
            <person name="Sugita T."/>
            <person name="Iwasaki W."/>
            <person name="Tanaka N."/>
            <person name="Takashima M."/>
        </authorList>
    </citation>
    <scope>NUCLEOTIDE SEQUENCE</scope>
    <source>
        <strain evidence="7">HIS016</strain>
    </source>
</reference>
<evidence type="ECO:0000256" key="3">
    <source>
        <dbReference type="ARBA" id="ARBA00022574"/>
    </source>
</evidence>
<dbReference type="InterPro" id="IPR015943">
    <property type="entry name" value="WD40/YVTN_repeat-like_dom_sf"/>
</dbReference>
<keyword evidence="8" id="KW-1185">Reference proteome</keyword>
<feature type="compositionally biased region" description="Low complexity" evidence="6">
    <location>
        <begin position="79"/>
        <end position="90"/>
    </location>
</feature>
<feature type="compositionally biased region" description="Basic and acidic residues" evidence="6">
    <location>
        <begin position="701"/>
        <end position="711"/>
    </location>
</feature>
<feature type="compositionally biased region" description="Basic and acidic residues" evidence="6">
    <location>
        <begin position="681"/>
        <end position="692"/>
    </location>
</feature>
<dbReference type="GO" id="GO:0031087">
    <property type="term" value="P:deadenylation-independent decapping of nuclear-transcribed mRNA"/>
    <property type="evidence" value="ECO:0007669"/>
    <property type="project" value="InterPro"/>
</dbReference>
<dbReference type="AlphaFoldDB" id="A0AAD3YC57"/>
<dbReference type="PANTHER" id="PTHR15598">
    <property type="entry name" value="ENHANCER OF MRNA-DECAPPING PROTEIN 4"/>
    <property type="match status" value="1"/>
</dbReference>
<evidence type="ECO:0000256" key="1">
    <source>
        <dbReference type="ARBA" id="ARBA00004496"/>
    </source>
</evidence>
<dbReference type="EMBL" id="BTCM01000003">
    <property type="protein sequence ID" value="GMK56783.1"/>
    <property type="molecule type" value="Genomic_DNA"/>
</dbReference>
<feature type="compositionally biased region" description="Polar residues" evidence="6">
    <location>
        <begin position="62"/>
        <end position="71"/>
    </location>
</feature>
<evidence type="ECO:0000256" key="6">
    <source>
        <dbReference type="SAM" id="MobiDB-lite"/>
    </source>
</evidence>
<dbReference type="InterPro" id="IPR045152">
    <property type="entry name" value="EDC4-like"/>
</dbReference>
<organism evidence="7 8">
    <name type="scientific">Cutaneotrichosporon spelunceum</name>
    <dbReference type="NCBI Taxonomy" id="1672016"/>
    <lineage>
        <taxon>Eukaryota</taxon>
        <taxon>Fungi</taxon>
        <taxon>Dikarya</taxon>
        <taxon>Basidiomycota</taxon>
        <taxon>Agaricomycotina</taxon>
        <taxon>Tremellomycetes</taxon>
        <taxon>Trichosporonales</taxon>
        <taxon>Trichosporonaceae</taxon>
        <taxon>Cutaneotrichosporon</taxon>
    </lineage>
</organism>
<gene>
    <name evidence="7" type="ORF">CspeluHIS016_0306230</name>
</gene>
<feature type="region of interest" description="Disordered" evidence="6">
    <location>
        <begin position="679"/>
        <end position="759"/>
    </location>
</feature>
<reference evidence="7" key="1">
    <citation type="journal article" date="2023" name="BMC Genomics">
        <title>Chromosome-level genome assemblies of Cutaneotrichosporon spp. (Trichosporonales, Basidiomycota) reveal imbalanced evolution between nucleotide sequences and chromosome synteny.</title>
        <authorList>
            <person name="Kobayashi Y."/>
            <person name="Kayamori A."/>
            <person name="Aoki K."/>
            <person name="Shiwa Y."/>
            <person name="Matsutani M."/>
            <person name="Fujita N."/>
            <person name="Sugita T."/>
            <person name="Iwasaki W."/>
            <person name="Tanaka N."/>
            <person name="Takashima M."/>
        </authorList>
    </citation>
    <scope>NUCLEOTIDE SEQUENCE</scope>
    <source>
        <strain evidence="7">HIS016</strain>
    </source>
</reference>
<accession>A0AAD3YC57</accession>
<dbReference type="InterPro" id="IPR011047">
    <property type="entry name" value="Quinoprotein_ADH-like_sf"/>
</dbReference>
<feature type="region of interest" description="Disordered" evidence="6">
    <location>
        <begin position="1"/>
        <end position="158"/>
    </location>
</feature>
<keyword evidence="2" id="KW-0963">Cytoplasm</keyword>
<keyword evidence="4" id="KW-0677">Repeat</keyword>
<feature type="coiled-coil region" evidence="5">
    <location>
        <begin position="919"/>
        <end position="946"/>
    </location>
</feature>
<dbReference type="InterPro" id="IPR044938">
    <property type="entry name" value="EDC4_C_sf"/>
</dbReference>
<dbReference type="SUPFAM" id="SSF50998">
    <property type="entry name" value="Quinoprotein alcohol dehydrogenase-like"/>
    <property type="match status" value="1"/>
</dbReference>
<feature type="region of interest" description="Disordered" evidence="6">
    <location>
        <begin position="946"/>
        <end position="976"/>
    </location>
</feature>
<evidence type="ECO:0000313" key="7">
    <source>
        <dbReference type="EMBL" id="GMK56783.1"/>
    </source>
</evidence>
<feature type="region of interest" description="Disordered" evidence="6">
    <location>
        <begin position="188"/>
        <end position="282"/>
    </location>
</feature>
<evidence type="ECO:0000256" key="4">
    <source>
        <dbReference type="ARBA" id="ARBA00022737"/>
    </source>
</evidence>
<keyword evidence="3" id="KW-0853">WD repeat</keyword>
<dbReference type="PANTHER" id="PTHR15598:SF5">
    <property type="entry name" value="ENHANCER OF MRNA-DECAPPING PROTEIN 4"/>
    <property type="match status" value="1"/>
</dbReference>
<evidence type="ECO:0000256" key="2">
    <source>
        <dbReference type="ARBA" id="ARBA00022490"/>
    </source>
</evidence>
<feature type="compositionally biased region" description="Basic and acidic residues" evidence="6">
    <location>
        <begin position="718"/>
        <end position="734"/>
    </location>
</feature>
<feature type="compositionally biased region" description="Low complexity" evidence="6">
    <location>
        <begin position="262"/>
        <end position="282"/>
    </location>
</feature>
<proteinExistence type="predicted"/>
<sequence length="1122" mass="118436">MDNNPLLAMLKAAGANSAPPVPPAGPTGSTGSSGGHHHSDSAGSLPPPPAFQAVSLDDLFKSISQPQAVPNQSTPTPPSAAQATQATSPPGQHKAKLLGMLSLGAGAGSAQDTPEISRPASGPQTQNNDEQRRASLLGMLRSPPLNTAPLLDEPVISHPGGDRAPSFLRCSAPAKAKSPFDFVSPFEAFDKPAPPAPSLPQSGQGSAAAPSSVHTRSTKSTPAAPSSPLKREHAIPQAAATGTPASQVQAVPPPSVSRMETGGPSLGAQLLQGAQGKGPAALSPGGVTIDMTQPNLDAVVNIPGVVTVQPATIMKAESVAFSRGRTVASAGNWIAYTLSRGRIRLLNMTTGARTLIQIDTTGPLIDLAVTDGALAVVLADGSVNAYRVPHPVGHDDPQYTLIFSLPPIQPLSVSADKSLGDVNQVEWVRRDNESAANWLAIGGTEGVVIVKPESWAQQGPLVDGRDMLANHRVLKASGLVVQFCLNATHQAIALISSSGYFCLYSVASLNKVWHRQLPSSNTAAPLSSVRFCEAHIVVGRANDTMFDLVQITYELAVISTIKFNAPASQQPSFGNAVYDSDNETLFISQFARGSVYAFRYNLKGTSPLRGVTGPDASPILAFDSMAEFPMEPIVSMVLSPNRAGVPALVYATPPGINRAQIDLGILVQNGPSSTFAAAEAKPAELKEGDKDQSAIVPEKANLQDRPADNRRGRGRAAQAEKRAQTPTNARKEPQRVASPLKPDAPVAEDKGASSGLTSDELMRALKKTEDKLGNQFKQAIQAEMGSNRRGSADVASTLTSAITNHLEANLPKLVEMEVQRVVPAAAQNAMREVAPGAIHQSLQNVPRDVERILTPIVPRTLNTVVQPAVERAVRDAIEQVLVPALDTATTRVYDQLATDLKTEMVQIRKDVVAEQGDALAGTNDMIHNLSSMIESLQRQVAALSARSPPPGAVSSSLSRSVSIMSPPKSQAAPMMQQPNQNEANKQLEDTFFAALSAQSAPVTLKLVSDYASRTDQILPQRPARSPLSQAVLLTLAHRLSSALANVAPQDPMFATVATWLRHSVDQLDASDPGIRAYLPRVTSVVTQELHQRINQLSYHSDPIARAHVGMLRQVIDELVAKR</sequence>
<feature type="compositionally biased region" description="Low complexity" evidence="6">
    <location>
        <begin position="200"/>
        <end position="228"/>
    </location>
</feature>
<dbReference type="Gene3D" id="2.130.10.10">
    <property type="entry name" value="YVTN repeat-like/Quinoprotein amine dehydrogenase"/>
    <property type="match status" value="1"/>
</dbReference>
<evidence type="ECO:0000256" key="5">
    <source>
        <dbReference type="SAM" id="Coils"/>
    </source>
</evidence>
<dbReference type="Proteomes" id="UP001222932">
    <property type="component" value="Unassembled WGS sequence"/>
</dbReference>
<feature type="compositionally biased region" description="Low complexity" evidence="6">
    <location>
        <begin position="954"/>
        <end position="965"/>
    </location>
</feature>
<protein>
    <recommendedName>
        <fullName evidence="9">Enhancer of mRNA-decapping protein 4 WD40 repeat region domain-containing protein</fullName>
    </recommendedName>
</protein>
<comment type="caution">
    <text evidence="7">The sequence shown here is derived from an EMBL/GenBank/DDBJ whole genome shotgun (WGS) entry which is preliminary data.</text>
</comment>
<dbReference type="GO" id="GO:0000932">
    <property type="term" value="C:P-body"/>
    <property type="evidence" value="ECO:0007669"/>
    <property type="project" value="TreeGrafter"/>
</dbReference>
<name>A0AAD3YC57_9TREE</name>
<keyword evidence="5" id="KW-0175">Coiled coil</keyword>
<evidence type="ECO:0000313" key="8">
    <source>
        <dbReference type="Proteomes" id="UP001222932"/>
    </source>
</evidence>